<organism evidence="2 3">
    <name type="scientific">Cercospora zeae-maydis SCOH1-5</name>
    <dbReference type="NCBI Taxonomy" id="717836"/>
    <lineage>
        <taxon>Eukaryota</taxon>
        <taxon>Fungi</taxon>
        <taxon>Dikarya</taxon>
        <taxon>Ascomycota</taxon>
        <taxon>Pezizomycotina</taxon>
        <taxon>Dothideomycetes</taxon>
        <taxon>Dothideomycetidae</taxon>
        <taxon>Mycosphaerellales</taxon>
        <taxon>Mycosphaerellaceae</taxon>
        <taxon>Cercospora</taxon>
    </lineage>
</organism>
<reference evidence="2" key="1">
    <citation type="journal article" date="2020" name="Stud. Mycol.">
        <title>101 Dothideomycetes genomes: a test case for predicting lifestyles and emergence of pathogens.</title>
        <authorList>
            <person name="Haridas S."/>
            <person name="Albert R."/>
            <person name="Binder M."/>
            <person name="Bloem J."/>
            <person name="Labutti K."/>
            <person name="Salamov A."/>
            <person name="Andreopoulos B."/>
            <person name="Baker S."/>
            <person name="Barry K."/>
            <person name="Bills G."/>
            <person name="Bluhm B."/>
            <person name="Cannon C."/>
            <person name="Castanera R."/>
            <person name="Culley D."/>
            <person name="Daum C."/>
            <person name="Ezra D."/>
            <person name="Gonzalez J."/>
            <person name="Henrissat B."/>
            <person name="Kuo A."/>
            <person name="Liang C."/>
            <person name="Lipzen A."/>
            <person name="Lutzoni F."/>
            <person name="Magnuson J."/>
            <person name="Mondo S."/>
            <person name="Nolan M."/>
            <person name="Ohm R."/>
            <person name="Pangilinan J."/>
            <person name="Park H.-J."/>
            <person name="Ramirez L."/>
            <person name="Alfaro M."/>
            <person name="Sun H."/>
            <person name="Tritt A."/>
            <person name="Yoshinaga Y."/>
            <person name="Zwiers L.-H."/>
            <person name="Turgeon B."/>
            <person name="Goodwin S."/>
            <person name="Spatafora J."/>
            <person name="Crous P."/>
            <person name="Grigoriev I."/>
        </authorList>
    </citation>
    <scope>NUCLEOTIDE SEQUENCE</scope>
    <source>
        <strain evidence="2">SCOH1-5</strain>
    </source>
</reference>
<evidence type="ECO:0008006" key="4">
    <source>
        <dbReference type="Google" id="ProtNLM"/>
    </source>
</evidence>
<accession>A0A6A6FIS0</accession>
<sequence>MAASGDDEIHVNGDSVDNGMSDHDDHDEHVEQGADSGAASANGNTPVTQQALTVTQSRPRHPLYSLPSELILDIVDLLPPESFINFAFANYPLLHWYGVLPALSRTRVIYITTQTRIPALFPLLRIPAEIMLHILRNLRPIDIARFVVANYQDLARQGIAPPLTPETERELRNAVRLRMGR</sequence>
<feature type="region of interest" description="Disordered" evidence="1">
    <location>
        <begin position="1"/>
        <end position="44"/>
    </location>
</feature>
<feature type="compositionally biased region" description="Basic and acidic residues" evidence="1">
    <location>
        <begin position="20"/>
        <end position="32"/>
    </location>
</feature>
<name>A0A6A6FIS0_9PEZI</name>
<dbReference type="Proteomes" id="UP000799539">
    <property type="component" value="Unassembled WGS sequence"/>
</dbReference>
<evidence type="ECO:0000313" key="2">
    <source>
        <dbReference type="EMBL" id="KAF2213164.1"/>
    </source>
</evidence>
<evidence type="ECO:0000256" key="1">
    <source>
        <dbReference type="SAM" id="MobiDB-lite"/>
    </source>
</evidence>
<gene>
    <name evidence="2" type="ORF">CERZMDRAFT_90581</name>
</gene>
<feature type="compositionally biased region" description="Low complexity" evidence="1">
    <location>
        <begin position="33"/>
        <end position="44"/>
    </location>
</feature>
<proteinExistence type="predicted"/>
<evidence type="ECO:0000313" key="3">
    <source>
        <dbReference type="Proteomes" id="UP000799539"/>
    </source>
</evidence>
<dbReference type="AlphaFoldDB" id="A0A6A6FIS0"/>
<dbReference type="OrthoDB" id="3360032at2759"/>
<dbReference type="EMBL" id="ML992671">
    <property type="protein sequence ID" value="KAF2213164.1"/>
    <property type="molecule type" value="Genomic_DNA"/>
</dbReference>
<protein>
    <recommendedName>
        <fullName evidence="4">F-box domain-containing protein</fullName>
    </recommendedName>
</protein>
<keyword evidence="3" id="KW-1185">Reference proteome</keyword>